<accession>A0A9P4LL75</accession>
<sequence>MGLPNLDLKRSDARMRAQILRIADLILLNILKHVYDFISRGVGELKMAWIRRPSIDRTSRRAWETDITSIPTAGNRHFLDAATFLFIGAYPRGLFTKSLGELLDGDDLFLAICPDISQQPVLIAIDQRGNLTSMAMKDTALNPKLQDMCVLASLTGHNDMYGLRREALTDAKWTMGLEDARFLAGHRSGSKAIEAYFGISENLRFGDATSPQIR</sequence>
<protein>
    <submittedName>
        <fullName evidence="1">Uncharacterized protein</fullName>
    </submittedName>
</protein>
<organism evidence="1 2">
    <name type="scientific">Setomelanomma holmii</name>
    <dbReference type="NCBI Taxonomy" id="210430"/>
    <lineage>
        <taxon>Eukaryota</taxon>
        <taxon>Fungi</taxon>
        <taxon>Dikarya</taxon>
        <taxon>Ascomycota</taxon>
        <taxon>Pezizomycotina</taxon>
        <taxon>Dothideomycetes</taxon>
        <taxon>Pleosporomycetidae</taxon>
        <taxon>Pleosporales</taxon>
        <taxon>Pleosporineae</taxon>
        <taxon>Phaeosphaeriaceae</taxon>
        <taxon>Setomelanomma</taxon>
    </lineage>
</organism>
<dbReference type="AlphaFoldDB" id="A0A9P4LL75"/>
<evidence type="ECO:0000313" key="2">
    <source>
        <dbReference type="Proteomes" id="UP000799777"/>
    </source>
</evidence>
<dbReference type="OrthoDB" id="3799483at2759"/>
<name>A0A9P4LL75_9PLEO</name>
<proteinExistence type="predicted"/>
<comment type="caution">
    <text evidence="1">The sequence shown here is derived from an EMBL/GenBank/DDBJ whole genome shotgun (WGS) entry which is preliminary data.</text>
</comment>
<dbReference type="EMBL" id="ML978183">
    <property type="protein sequence ID" value="KAF2031201.1"/>
    <property type="molecule type" value="Genomic_DNA"/>
</dbReference>
<reference evidence="1" key="1">
    <citation type="journal article" date="2020" name="Stud. Mycol.">
        <title>101 Dothideomycetes genomes: a test case for predicting lifestyles and emergence of pathogens.</title>
        <authorList>
            <person name="Haridas S."/>
            <person name="Albert R."/>
            <person name="Binder M."/>
            <person name="Bloem J."/>
            <person name="Labutti K."/>
            <person name="Salamov A."/>
            <person name="Andreopoulos B."/>
            <person name="Baker S."/>
            <person name="Barry K."/>
            <person name="Bills G."/>
            <person name="Bluhm B."/>
            <person name="Cannon C."/>
            <person name="Castanera R."/>
            <person name="Culley D."/>
            <person name="Daum C."/>
            <person name="Ezra D."/>
            <person name="Gonzalez J."/>
            <person name="Henrissat B."/>
            <person name="Kuo A."/>
            <person name="Liang C."/>
            <person name="Lipzen A."/>
            <person name="Lutzoni F."/>
            <person name="Magnuson J."/>
            <person name="Mondo S."/>
            <person name="Nolan M."/>
            <person name="Ohm R."/>
            <person name="Pangilinan J."/>
            <person name="Park H.-J."/>
            <person name="Ramirez L."/>
            <person name="Alfaro M."/>
            <person name="Sun H."/>
            <person name="Tritt A."/>
            <person name="Yoshinaga Y."/>
            <person name="Zwiers L.-H."/>
            <person name="Turgeon B."/>
            <person name="Goodwin S."/>
            <person name="Spatafora J."/>
            <person name="Crous P."/>
            <person name="Grigoriev I."/>
        </authorList>
    </citation>
    <scope>NUCLEOTIDE SEQUENCE</scope>
    <source>
        <strain evidence="1">CBS 110217</strain>
    </source>
</reference>
<keyword evidence="2" id="KW-1185">Reference proteome</keyword>
<evidence type="ECO:0000313" key="1">
    <source>
        <dbReference type="EMBL" id="KAF2031201.1"/>
    </source>
</evidence>
<gene>
    <name evidence="1" type="ORF">EK21DRAFT_88333</name>
</gene>
<dbReference type="Proteomes" id="UP000799777">
    <property type="component" value="Unassembled WGS sequence"/>
</dbReference>